<feature type="non-terminal residue" evidence="2">
    <location>
        <position position="51"/>
    </location>
</feature>
<feature type="compositionally biased region" description="Polar residues" evidence="1">
    <location>
        <begin position="10"/>
        <end position="24"/>
    </location>
</feature>
<dbReference type="HOGENOM" id="CLU_3111936_0_0_1"/>
<name>A0A0C2XK51_HEBCY</name>
<evidence type="ECO:0000256" key="1">
    <source>
        <dbReference type="SAM" id="MobiDB-lite"/>
    </source>
</evidence>
<accession>A0A0C2XK51</accession>
<gene>
    <name evidence="2" type="ORF">M413DRAFT_448113</name>
</gene>
<reference evidence="2 3" key="1">
    <citation type="submission" date="2014-04" db="EMBL/GenBank/DDBJ databases">
        <authorList>
            <consortium name="DOE Joint Genome Institute"/>
            <person name="Kuo A."/>
            <person name="Gay G."/>
            <person name="Dore J."/>
            <person name="Kohler A."/>
            <person name="Nagy L.G."/>
            <person name="Floudas D."/>
            <person name="Copeland A."/>
            <person name="Barry K.W."/>
            <person name="Cichocki N."/>
            <person name="Veneault-Fourrey C."/>
            <person name="LaButti K."/>
            <person name="Lindquist E.A."/>
            <person name="Lipzen A."/>
            <person name="Lundell T."/>
            <person name="Morin E."/>
            <person name="Murat C."/>
            <person name="Sun H."/>
            <person name="Tunlid A."/>
            <person name="Henrissat B."/>
            <person name="Grigoriev I.V."/>
            <person name="Hibbett D.S."/>
            <person name="Martin F."/>
            <person name="Nordberg H.P."/>
            <person name="Cantor M.N."/>
            <person name="Hua S.X."/>
        </authorList>
    </citation>
    <scope>NUCLEOTIDE SEQUENCE [LARGE SCALE GENOMIC DNA]</scope>
    <source>
        <strain evidence="3">h7</strain>
    </source>
</reference>
<dbReference type="Proteomes" id="UP000053424">
    <property type="component" value="Unassembled WGS sequence"/>
</dbReference>
<dbReference type="AlphaFoldDB" id="A0A0C2XK51"/>
<organism evidence="2 3">
    <name type="scientific">Hebeloma cylindrosporum</name>
    <dbReference type="NCBI Taxonomy" id="76867"/>
    <lineage>
        <taxon>Eukaryota</taxon>
        <taxon>Fungi</taxon>
        <taxon>Dikarya</taxon>
        <taxon>Basidiomycota</taxon>
        <taxon>Agaricomycotina</taxon>
        <taxon>Agaricomycetes</taxon>
        <taxon>Agaricomycetidae</taxon>
        <taxon>Agaricales</taxon>
        <taxon>Agaricineae</taxon>
        <taxon>Hymenogastraceae</taxon>
        <taxon>Hebeloma</taxon>
    </lineage>
</organism>
<dbReference type="EMBL" id="KN831793">
    <property type="protein sequence ID" value="KIM38108.1"/>
    <property type="molecule type" value="Genomic_DNA"/>
</dbReference>
<evidence type="ECO:0000313" key="2">
    <source>
        <dbReference type="EMBL" id="KIM38108.1"/>
    </source>
</evidence>
<proteinExistence type="predicted"/>
<keyword evidence="3" id="KW-1185">Reference proteome</keyword>
<reference evidence="3" key="2">
    <citation type="submission" date="2015-01" db="EMBL/GenBank/DDBJ databases">
        <title>Evolutionary Origins and Diversification of the Mycorrhizal Mutualists.</title>
        <authorList>
            <consortium name="DOE Joint Genome Institute"/>
            <consortium name="Mycorrhizal Genomics Consortium"/>
            <person name="Kohler A."/>
            <person name="Kuo A."/>
            <person name="Nagy L.G."/>
            <person name="Floudas D."/>
            <person name="Copeland A."/>
            <person name="Barry K.W."/>
            <person name="Cichocki N."/>
            <person name="Veneault-Fourrey C."/>
            <person name="LaButti K."/>
            <person name="Lindquist E.A."/>
            <person name="Lipzen A."/>
            <person name="Lundell T."/>
            <person name="Morin E."/>
            <person name="Murat C."/>
            <person name="Riley R."/>
            <person name="Ohm R."/>
            <person name="Sun H."/>
            <person name="Tunlid A."/>
            <person name="Henrissat B."/>
            <person name="Grigoriev I.V."/>
            <person name="Hibbett D.S."/>
            <person name="Martin F."/>
        </authorList>
    </citation>
    <scope>NUCLEOTIDE SEQUENCE [LARGE SCALE GENOMIC DNA]</scope>
    <source>
        <strain evidence="3">h7</strain>
    </source>
</reference>
<feature type="region of interest" description="Disordered" evidence="1">
    <location>
        <begin position="1"/>
        <end position="27"/>
    </location>
</feature>
<feature type="non-terminal residue" evidence="2">
    <location>
        <position position="1"/>
    </location>
</feature>
<protein>
    <submittedName>
        <fullName evidence="2">Uncharacterized protein</fullName>
    </submittedName>
</protein>
<sequence length="51" mass="5282">TATRDMVSPDTRNIDGQSTPSAGSARTGLASRITYASVAMSLVQRPSSVRG</sequence>
<evidence type="ECO:0000313" key="3">
    <source>
        <dbReference type="Proteomes" id="UP000053424"/>
    </source>
</evidence>